<dbReference type="AlphaFoldDB" id="A0A2S9QII2"/>
<evidence type="ECO:0000256" key="2">
    <source>
        <dbReference type="PROSITE-ProRule" id="PRU00703"/>
    </source>
</evidence>
<dbReference type="CDD" id="cd04622">
    <property type="entry name" value="CBS_pair_HRP1_like"/>
    <property type="match status" value="1"/>
</dbReference>
<dbReference type="Proteomes" id="UP000237682">
    <property type="component" value="Unassembled WGS sequence"/>
</dbReference>
<dbReference type="Pfam" id="PF00571">
    <property type="entry name" value="CBS"/>
    <property type="match status" value="2"/>
</dbReference>
<dbReference type="InterPro" id="IPR051257">
    <property type="entry name" value="Diverse_CBS-Domain"/>
</dbReference>
<feature type="domain" description="CBS" evidence="3">
    <location>
        <begin position="7"/>
        <end position="65"/>
    </location>
</feature>
<organism evidence="4 5">
    <name type="scientific">Labrys okinawensis</name>
    <dbReference type="NCBI Taxonomy" id="346911"/>
    <lineage>
        <taxon>Bacteria</taxon>
        <taxon>Pseudomonadati</taxon>
        <taxon>Pseudomonadota</taxon>
        <taxon>Alphaproteobacteria</taxon>
        <taxon>Hyphomicrobiales</taxon>
        <taxon>Xanthobacteraceae</taxon>
        <taxon>Labrys</taxon>
    </lineage>
</organism>
<evidence type="ECO:0000313" key="4">
    <source>
        <dbReference type="EMBL" id="PRH89100.1"/>
    </source>
</evidence>
<name>A0A2S9QII2_9HYPH</name>
<dbReference type="PANTHER" id="PTHR43080">
    <property type="entry name" value="CBS DOMAIN-CONTAINING PROTEIN CBSX3, MITOCHONDRIAL"/>
    <property type="match status" value="1"/>
</dbReference>
<sequence>MQVSDAMTRDVRVANAGETIAQAAQLMAKLDAGVLPVGENNRLVGMITDRDIAVRAVAHGKGPDTSVREVMTKDVKYCFADQEIEEVTRNMGDIQVRRLPVVDHNKQLVGILSLGDVAVTTGDGAAGEALCGISRAGGAHSQTG</sequence>
<evidence type="ECO:0000259" key="3">
    <source>
        <dbReference type="PROSITE" id="PS51371"/>
    </source>
</evidence>
<keyword evidence="5" id="KW-1185">Reference proteome</keyword>
<dbReference type="SUPFAM" id="SSF54631">
    <property type="entry name" value="CBS-domain pair"/>
    <property type="match status" value="1"/>
</dbReference>
<evidence type="ECO:0000313" key="5">
    <source>
        <dbReference type="Proteomes" id="UP000237682"/>
    </source>
</evidence>
<dbReference type="Gene3D" id="3.10.580.10">
    <property type="entry name" value="CBS-domain"/>
    <property type="match status" value="1"/>
</dbReference>
<feature type="domain" description="CBS" evidence="3">
    <location>
        <begin position="71"/>
        <end position="127"/>
    </location>
</feature>
<evidence type="ECO:0000256" key="1">
    <source>
        <dbReference type="ARBA" id="ARBA00023122"/>
    </source>
</evidence>
<dbReference type="InterPro" id="IPR000644">
    <property type="entry name" value="CBS_dom"/>
</dbReference>
<proteinExistence type="predicted"/>
<dbReference type="OrthoDB" id="9802114at2"/>
<dbReference type="InterPro" id="IPR046342">
    <property type="entry name" value="CBS_dom_sf"/>
</dbReference>
<accession>A0A2S9QII2</accession>
<reference evidence="4 5" key="1">
    <citation type="submission" date="2018-02" db="EMBL/GenBank/DDBJ databases">
        <title>Whole genome sequencing of endophytic bacterium.</title>
        <authorList>
            <person name="Eedara R."/>
            <person name="Podile A.R."/>
        </authorList>
    </citation>
    <scope>NUCLEOTIDE SEQUENCE [LARGE SCALE GENOMIC DNA]</scope>
    <source>
        <strain evidence="4 5">RP1T</strain>
    </source>
</reference>
<dbReference type="EMBL" id="PUEJ01000001">
    <property type="protein sequence ID" value="PRH89100.1"/>
    <property type="molecule type" value="Genomic_DNA"/>
</dbReference>
<keyword evidence="1 2" id="KW-0129">CBS domain</keyword>
<dbReference type="PROSITE" id="PS51371">
    <property type="entry name" value="CBS"/>
    <property type="match status" value="2"/>
</dbReference>
<gene>
    <name evidence="4" type="ORF">C5L14_00450</name>
</gene>
<protein>
    <submittedName>
        <fullName evidence="4">CBS domain-containing protein</fullName>
    </submittedName>
</protein>
<comment type="caution">
    <text evidence="4">The sequence shown here is derived from an EMBL/GenBank/DDBJ whole genome shotgun (WGS) entry which is preliminary data.</text>
</comment>
<dbReference type="SMART" id="SM00116">
    <property type="entry name" value="CBS"/>
    <property type="match status" value="2"/>
</dbReference>
<dbReference type="PANTHER" id="PTHR43080:SF2">
    <property type="entry name" value="CBS DOMAIN-CONTAINING PROTEIN"/>
    <property type="match status" value="1"/>
</dbReference>
<dbReference type="RefSeq" id="WP_105860067.1">
    <property type="nucleotide sequence ID" value="NZ_PUEJ01000001.1"/>
</dbReference>